<dbReference type="Proteomes" id="UP001283361">
    <property type="component" value="Unassembled WGS sequence"/>
</dbReference>
<comment type="caution">
    <text evidence="1">The sequence shown here is derived from an EMBL/GenBank/DDBJ whole genome shotgun (WGS) entry which is preliminary data.</text>
</comment>
<name>A0AAE1BFJ8_9GAST</name>
<protein>
    <submittedName>
        <fullName evidence="1">Uncharacterized protein</fullName>
    </submittedName>
</protein>
<gene>
    <name evidence="1" type="ORF">RRG08_023534</name>
</gene>
<keyword evidence="2" id="KW-1185">Reference proteome</keyword>
<reference evidence="1" key="1">
    <citation type="journal article" date="2023" name="G3 (Bethesda)">
        <title>A reference genome for the long-term kleptoplast-retaining sea slug Elysia crispata morphotype clarki.</title>
        <authorList>
            <person name="Eastman K.E."/>
            <person name="Pendleton A.L."/>
            <person name="Shaikh M.A."/>
            <person name="Suttiyut T."/>
            <person name="Ogas R."/>
            <person name="Tomko P."/>
            <person name="Gavelis G."/>
            <person name="Widhalm J.R."/>
            <person name="Wisecaver J.H."/>
        </authorList>
    </citation>
    <scope>NUCLEOTIDE SEQUENCE</scope>
    <source>
        <strain evidence="1">ECLA1</strain>
    </source>
</reference>
<proteinExistence type="predicted"/>
<dbReference type="EMBL" id="JAWDGP010000033">
    <property type="protein sequence ID" value="KAK3804171.1"/>
    <property type="molecule type" value="Genomic_DNA"/>
</dbReference>
<organism evidence="1 2">
    <name type="scientific">Elysia crispata</name>
    <name type="common">lettuce slug</name>
    <dbReference type="NCBI Taxonomy" id="231223"/>
    <lineage>
        <taxon>Eukaryota</taxon>
        <taxon>Metazoa</taxon>
        <taxon>Spiralia</taxon>
        <taxon>Lophotrochozoa</taxon>
        <taxon>Mollusca</taxon>
        <taxon>Gastropoda</taxon>
        <taxon>Heterobranchia</taxon>
        <taxon>Euthyneura</taxon>
        <taxon>Panpulmonata</taxon>
        <taxon>Sacoglossa</taxon>
        <taxon>Placobranchoidea</taxon>
        <taxon>Plakobranchidae</taxon>
        <taxon>Elysia</taxon>
    </lineage>
</organism>
<sequence length="149" mass="17168">MKFKPKKSHNLSVRKGKIDATTTFTAANQQIPTVSEEPVKGLGSWYDSSMKDIKRGLEIVELAIEGLLGINRCGLEDKLNVWCLQFMLIPKLFWPLLVYETCQLQLRQQKLKINKFTRRWLGVPHGLPDVAMYCRKAKLRLPLKSILEE</sequence>
<accession>A0AAE1BFJ8</accession>
<evidence type="ECO:0000313" key="1">
    <source>
        <dbReference type="EMBL" id="KAK3804171.1"/>
    </source>
</evidence>
<dbReference type="AlphaFoldDB" id="A0AAE1BFJ8"/>
<evidence type="ECO:0000313" key="2">
    <source>
        <dbReference type="Proteomes" id="UP001283361"/>
    </source>
</evidence>